<protein>
    <recommendedName>
        <fullName evidence="1">UPF0303 protein ABXR19_00800</fullName>
    </recommendedName>
</protein>
<keyword evidence="3" id="KW-1185">Reference proteome</keyword>
<name>A0ABV2TFK6_9RHOO</name>
<dbReference type="NCBIfam" id="NF002696">
    <property type="entry name" value="PRK02487.1-5"/>
    <property type="match status" value="1"/>
</dbReference>
<evidence type="ECO:0000313" key="2">
    <source>
        <dbReference type="EMBL" id="MET7012707.1"/>
    </source>
</evidence>
<reference evidence="2 3" key="1">
    <citation type="submission" date="2024-07" db="EMBL/GenBank/DDBJ databases">
        <title>Uliginosibacterium flavum JJ3220;KACC:17644.</title>
        <authorList>
            <person name="Kim M.K."/>
        </authorList>
    </citation>
    <scope>NUCLEOTIDE SEQUENCE [LARGE SCALE GENOMIC DNA]</scope>
    <source>
        <strain evidence="2 3">KACC:17644</strain>
    </source>
</reference>
<accession>A0ABV2TFK6</accession>
<comment type="caution">
    <text evidence="2">The sequence shown here is derived from an EMBL/GenBank/DDBJ whole genome shotgun (WGS) entry which is preliminary data.</text>
</comment>
<dbReference type="InterPro" id="IPR005624">
    <property type="entry name" value="PduO/GlcC-like"/>
</dbReference>
<comment type="similarity">
    <text evidence="1">Belongs to the UPF0303 family.</text>
</comment>
<dbReference type="HAMAP" id="MF_00761">
    <property type="entry name" value="UPF0303"/>
    <property type="match status" value="1"/>
</dbReference>
<dbReference type="InterPro" id="IPR010371">
    <property type="entry name" value="YBR137W-like"/>
</dbReference>
<dbReference type="Proteomes" id="UP001549691">
    <property type="component" value="Unassembled WGS sequence"/>
</dbReference>
<sequence length="165" mass="18057">MTIEQDVEKMALQEERLQFANFDADTAWALGCALREAAIKRGYKIAIEVRQMGFPLFYSALPGSSPDNADWLRRKRNVVERFHKASYAIGHNLLQRGLTITERYGIALADFAAAGGGFPIRVRGTGVVGFVGVSGLAQRDDHGFIVEVLAQMLGESVAELALGEE</sequence>
<dbReference type="RefSeq" id="WP_354599166.1">
    <property type="nucleotide sequence ID" value="NZ_JBEWZI010000001.1"/>
</dbReference>
<dbReference type="PANTHER" id="PTHR28255:SF1">
    <property type="entry name" value="UPF0303 PROTEIN YBR137W"/>
    <property type="match status" value="1"/>
</dbReference>
<proteinExistence type="inferred from homology"/>
<organism evidence="2 3">
    <name type="scientific">Uliginosibacterium flavum</name>
    <dbReference type="NCBI Taxonomy" id="1396831"/>
    <lineage>
        <taxon>Bacteria</taxon>
        <taxon>Pseudomonadati</taxon>
        <taxon>Pseudomonadota</taxon>
        <taxon>Betaproteobacteria</taxon>
        <taxon>Rhodocyclales</taxon>
        <taxon>Zoogloeaceae</taxon>
        <taxon>Uliginosibacterium</taxon>
    </lineage>
</organism>
<dbReference type="PIRSF" id="PIRSF008757">
    <property type="entry name" value="UCP008757"/>
    <property type="match status" value="1"/>
</dbReference>
<evidence type="ECO:0000313" key="3">
    <source>
        <dbReference type="Proteomes" id="UP001549691"/>
    </source>
</evidence>
<dbReference type="EMBL" id="JBEWZI010000001">
    <property type="protein sequence ID" value="MET7012707.1"/>
    <property type="molecule type" value="Genomic_DNA"/>
</dbReference>
<dbReference type="Gene3D" id="3.30.450.150">
    <property type="entry name" value="Haem-degrading domain"/>
    <property type="match status" value="1"/>
</dbReference>
<dbReference type="SUPFAM" id="SSF143744">
    <property type="entry name" value="GlcG-like"/>
    <property type="match status" value="1"/>
</dbReference>
<dbReference type="Pfam" id="PF03928">
    <property type="entry name" value="HbpS-like"/>
    <property type="match status" value="1"/>
</dbReference>
<dbReference type="PANTHER" id="PTHR28255">
    <property type="match status" value="1"/>
</dbReference>
<evidence type="ECO:0000256" key="1">
    <source>
        <dbReference type="HAMAP-Rule" id="MF_00761"/>
    </source>
</evidence>
<gene>
    <name evidence="2" type="ORF">ABXR19_00800</name>
</gene>
<dbReference type="InterPro" id="IPR038084">
    <property type="entry name" value="PduO/GlcC-like_sf"/>
</dbReference>